<dbReference type="PROSITE" id="PS51186">
    <property type="entry name" value="GNAT"/>
    <property type="match status" value="1"/>
</dbReference>
<dbReference type="InterPro" id="IPR016181">
    <property type="entry name" value="Acyl_CoA_acyltransferase"/>
</dbReference>
<dbReference type="Proteomes" id="UP001589775">
    <property type="component" value="Unassembled WGS sequence"/>
</dbReference>
<proteinExistence type="predicted"/>
<evidence type="ECO:0000259" key="1">
    <source>
        <dbReference type="PROSITE" id="PS51186"/>
    </source>
</evidence>
<keyword evidence="3" id="KW-1185">Reference proteome</keyword>
<sequence>MTTTAALWRAMTTADLPAVNAIAAAVHVDYPEDAAVFDERLALHPQGCHVLGETDSGDTGITGYIISHPWRLGEPPALNALLGTIPSPASTYYVHDIALLPQARGSGATAAVLTILLRHAAAISDNVSLVAVGGTVPFWRRHGFVPRQTTALAHKLASYGTDASYMVRPLVDGAIAARG</sequence>
<gene>
    <name evidence="2" type="ORF">ACFFJ6_18350</name>
</gene>
<dbReference type="RefSeq" id="WP_378390455.1">
    <property type="nucleotide sequence ID" value="NZ_JBHLWM010000008.1"/>
</dbReference>
<dbReference type="SUPFAM" id="SSF55729">
    <property type="entry name" value="Acyl-CoA N-acyltransferases (Nat)"/>
    <property type="match status" value="1"/>
</dbReference>
<reference evidence="2 3" key="1">
    <citation type="submission" date="2024-09" db="EMBL/GenBank/DDBJ databases">
        <authorList>
            <person name="Sun Q."/>
            <person name="Mori K."/>
        </authorList>
    </citation>
    <scope>NUCLEOTIDE SEQUENCE [LARGE SCALE GENOMIC DNA]</scope>
    <source>
        <strain evidence="2 3">KCTC 23279</strain>
    </source>
</reference>
<feature type="domain" description="N-acetyltransferase" evidence="1">
    <location>
        <begin position="6"/>
        <end position="171"/>
    </location>
</feature>
<name>A0ABV6EW51_9BRAD</name>
<protein>
    <submittedName>
        <fullName evidence="2">GNAT family N-acetyltransferase</fullName>
    </submittedName>
</protein>
<evidence type="ECO:0000313" key="3">
    <source>
        <dbReference type="Proteomes" id="UP001589775"/>
    </source>
</evidence>
<evidence type="ECO:0000313" key="2">
    <source>
        <dbReference type="EMBL" id="MFC0242459.1"/>
    </source>
</evidence>
<comment type="caution">
    <text evidence="2">The sequence shown here is derived from an EMBL/GenBank/DDBJ whole genome shotgun (WGS) entry which is preliminary data.</text>
</comment>
<dbReference type="InterPro" id="IPR000182">
    <property type="entry name" value="GNAT_dom"/>
</dbReference>
<organism evidence="2 3">
    <name type="scientific">Rhodopseudomonas telluris</name>
    <dbReference type="NCBI Taxonomy" id="644215"/>
    <lineage>
        <taxon>Bacteria</taxon>
        <taxon>Pseudomonadati</taxon>
        <taxon>Pseudomonadota</taxon>
        <taxon>Alphaproteobacteria</taxon>
        <taxon>Hyphomicrobiales</taxon>
        <taxon>Nitrobacteraceae</taxon>
        <taxon>Rhodopseudomonas</taxon>
    </lineage>
</organism>
<dbReference type="Gene3D" id="3.40.630.30">
    <property type="match status" value="1"/>
</dbReference>
<dbReference type="EMBL" id="JBHLWM010000008">
    <property type="protein sequence ID" value="MFC0242459.1"/>
    <property type="molecule type" value="Genomic_DNA"/>
</dbReference>
<accession>A0ABV6EW51</accession>